<dbReference type="GO" id="GO:0016020">
    <property type="term" value="C:membrane"/>
    <property type="evidence" value="ECO:0007669"/>
    <property type="project" value="UniProtKB-SubCell"/>
</dbReference>
<dbReference type="eggNOG" id="ENOG5031QQV">
    <property type="taxonomic scope" value="Bacteria"/>
</dbReference>
<comment type="subcellular location">
    <subcellularLocation>
        <location evidence="3">Membrane</location>
    </subcellularLocation>
</comment>
<dbReference type="KEGG" id="eta:ETA_10760"/>
<evidence type="ECO:0000259" key="12">
    <source>
        <dbReference type="PROSITE" id="PS00276"/>
    </source>
</evidence>
<sequence length="533" mass="59227">MATPAYYRNGVPYGADGRVIITITGGPIGPGSIAGTKTERPVYVGWPGMESAMSHGIGPVTHYDPHKSGHHSLESIREGQAQINELIIKAKNAHHYDDEKIVHDSMSLLESLNKSGLIHHAVLQAAAAVLQEATTALQENRLLRNKAGQDVNISTQAAVTAFEQFVQRDDVKMQNFRDARPFVFDFVLSISPVYRHIITLWNTLYLPKIQQEMEEKNNLVTYLDRVKIICTDIINKTESLNNEKVSIENAEQALKAQEERKTRPVTINDVKNPVIETAIKPLAPEPVLTDPIVIEPVVIEPPLSPFLTFNADLALKKPTALIPLVPIKSPPIRPLPLSPFLAAKIEGDDEKEMGEILSAIKFTSDFYKELTEKWGEKSAEIAQELAWEAKGRQIRNADEALEAFEKYKNVLNKKFSTKDQEAIGKALESLSQDEMTKNFARFSKGFGLIGSGIDAYETAIELKKAMDTNNWRPFYVKLETLAAGKVATFLTAFAYSIILGTPMGILGFALIMTLVGFFVNDKFVEKINRKLGI</sequence>
<dbReference type="GO" id="GO:0140911">
    <property type="term" value="F:pore-forming activity"/>
    <property type="evidence" value="ECO:0007669"/>
    <property type="project" value="InterPro"/>
</dbReference>
<name>B2VE54_ERWT9</name>
<comment type="function">
    <text evidence="2">Colicins are polypeptide toxins produced by and active against E.coli and closely related bacteria.</text>
</comment>
<evidence type="ECO:0000313" key="13">
    <source>
        <dbReference type="EMBL" id="CAO96122.1"/>
    </source>
</evidence>
<accession>B2VE54</accession>
<keyword evidence="10 11" id="KW-0472">Membrane</keyword>
<feature type="transmembrane region" description="Helical" evidence="11">
    <location>
        <begin position="493"/>
        <end position="519"/>
    </location>
</feature>
<dbReference type="AlphaFoldDB" id="B2VE54"/>
<evidence type="ECO:0000256" key="1">
    <source>
        <dbReference type="ARBA" id="ARBA00002178"/>
    </source>
</evidence>
<evidence type="ECO:0000313" key="14">
    <source>
        <dbReference type="Proteomes" id="UP000001726"/>
    </source>
</evidence>
<dbReference type="HOGENOM" id="CLU_510690_0_0_6"/>
<keyword evidence="9" id="KW-0078">Bacteriocin</keyword>
<dbReference type="InterPro" id="IPR000293">
    <property type="entry name" value="Channel_colicin_C"/>
</dbReference>
<keyword evidence="7 11" id="KW-1133">Transmembrane helix</keyword>
<dbReference type="SUPFAM" id="SSF56837">
    <property type="entry name" value="Colicin"/>
    <property type="match status" value="1"/>
</dbReference>
<dbReference type="Proteomes" id="UP000001726">
    <property type="component" value="Chromosome"/>
</dbReference>
<evidence type="ECO:0000256" key="5">
    <source>
        <dbReference type="ARBA" id="ARBA00022529"/>
    </source>
</evidence>
<protein>
    <recommendedName>
        <fullName evidence="12">Channel forming colicins domain-containing protein</fullName>
    </recommendedName>
</protein>
<reference evidence="13 14" key="1">
    <citation type="journal article" date="2008" name="Environ. Microbiol.">
        <title>The genome of Erwinia tasmaniensis strain Et1/99, a non-pathogenic bacterium in the genus Erwinia.</title>
        <authorList>
            <person name="Kube M."/>
            <person name="Migdoll A.M."/>
            <person name="Mueller I."/>
            <person name="Kuhl H."/>
            <person name="Beck A."/>
            <person name="Reinhardt R."/>
            <person name="Geider K."/>
        </authorList>
    </citation>
    <scope>NUCLEOTIDE SEQUENCE [LARGE SCALE GENOMIC DNA]</scope>
    <source>
        <strain evidence="14">DSM 17950 / CFBP 7177 / CIP 109463 / NCPPB 4357 / Et1/99</strain>
    </source>
</reference>
<comment type="function">
    <text evidence="1">This colicin is a channel-forming colicin. This class of transmembrane toxins depolarize the cytoplasmic membrane, leading to dissipation of cellular energy.</text>
</comment>
<evidence type="ECO:0000256" key="8">
    <source>
        <dbReference type="ARBA" id="ARBA00023022"/>
    </source>
</evidence>
<keyword evidence="14" id="KW-1185">Reference proteome</keyword>
<evidence type="ECO:0000256" key="9">
    <source>
        <dbReference type="ARBA" id="ARBA00023048"/>
    </source>
</evidence>
<dbReference type="Pfam" id="PF01024">
    <property type="entry name" value="Colicin"/>
    <property type="match status" value="1"/>
</dbReference>
<dbReference type="EMBL" id="CU468135">
    <property type="protein sequence ID" value="CAO96122.1"/>
    <property type="molecule type" value="Genomic_DNA"/>
</dbReference>
<evidence type="ECO:0000256" key="2">
    <source>
        <dbReference type="ARBA" id="ARBA00003197"/>
    </source>
</evidence>
<evidence type="ECO:0000256" key="6">
    <source>
        <dbReference type="ARBA" id="ARBA00022692"/>
    </source>
</evidence>
<feature type="domain" description="Channel forming colicins" evidence="12">
    <location>
        <begin position="468"/>
        <end position="479"/>
    </location>
</feature>
<keyword evidence="6 11" id="KW-0812">Transmembrane</keyword>
<evidence type="ECO:0000256" key="3">
    <source>
        <dbReference type="ARBA" id="ARBA00004370"/>
    </source>
</evidence>
<comment type="similarity">
    <text evidence="4">Belongs to the channel forming colicin family.</text>
</comment>
<dbReference type="GO" id="GO:0050829">
    <property type="term" value="P:defense response to Gram-negative bacterium"/>
    <property type="evidence" value="ECO:0007669"/>
    <property type="project" value="InterPro"/>
</dbReference>
<dbReference type="PROSITE" id="PS00276">
    <property type="entry name" value="CHANNEL_COLICIN"/>
    <property type="match status" value="1"/>
</dbReference>
<organism evidence="13 14">
    <name type="scientific">Erwinia tasmaniensis (strain DSM 17950 / CFBP 7177 / CIP 109463 / NCPPB 4357 / Et1/99)</name>
    <dbReference type="NCBI Taxonomy" id="465817"/>
    <lineage>
        <taxon>Bacteria</taxon>
        <taxon>Pseudomonadati</taxon>
        <taxon>Pseudomonadota</taxon>
        <taxon>Gammaproteobacteria</taxon>
        <taxon>Enterobacterales</taxon>
        <taxon>Erwiniaceae</taxon>
        <taxon>Erwinia</taxon>
    </lineage>
</organism>
<evidence type="ECO:0000256" key="11">
    <source>
        <dbReference type="SAM" id="Phobius"/>
    </source>
</evidence>
<dbReference type="RefSeq" id="WP_012440822.1">
    <property type="nucleotide sequence ID" value="NC_010694.1"/>
</dbReference>
<dbReference type="InterPro" id="IPR038283">
    <property type="entry name" value="Channel_colicin_C_sf"/>
</dbReference>
<evidence type="ECO:0000256" key="4">
    <source>
        <dbReference type="ARBA" id="ARBA00007595"/>
    </source>
</evidence>
<dbReference type="PRINTS" id="PR00280">
    <property type="entry name" value="CHANLCOLICIN"/>
</dbReference>
<dbReference type="Gene3D" id="1.10.490.30">
    <property type="entry name" value="Colicin"/>
    <property type="match status" value="1"/>
</dbReference>
<keyword evidence="8" id="KW-0044">Antibiotic</keyword>
<gene>
    <name evidence="13" type="ordered locus">ETA_10760</name>
</gene>
<evidence type="ECO:0000256" key="10">
    <source>
        <dbReference type="ARBA" id="ARBA00023136"/>
    </source>
</evidence>
<dbReference type="GO" id="GO:0031640">
    <property type="term" value="P:killing of cells of another organism"/>
    <property type="evidence" value="ECO:0007669"/>
    <property type="project" value="UniProtKB-KW"/>
</dbReference>
<keyword evidence="5" id="KW-0929">Antimicrobial</keyword>
<proteinExistence type="inferred from homology"/>
<evidence type="ECO:0000256" key="7">
    <source>
        <dbReference type="ARBA" id="ARBA00022989"/>
    </source>
</evidence>
<dbReference type="OrthoDB" id="6899172at2"/>